<keyword evidence="2" id="KW-0808">Transferase</keyword>
<dbReference type="InterPro" id="IPR002516">
    <property type="entry name" value="Glyco_trans_11"/>
</dbReference>
<dbReference type="CDD" id="cd11301">
    <property type="entry name" value="Fut1_Fut2_like"/>
    <property type="match status" value="1"/>
</dbReference>
<organism evidence="3 4">
    <name type="scientific">Geomonas diazotrophica</name>
    <dbReference type="NCBI Taxonomy" id="2843197"/>
    <lineage>
        <taxon>Bacteria</taxon>
        <taxon>Pseudomonadati</taxon>
        <taxon>Thermodesulfobacteriota</taxon>
        <taxon>Desulfuromonadia</taxon>
        <taxon>Geobacterales</taxon>
        <taxon>Geobacteraceae</taxon>
        <taxon>Geomonas</taxon>
    </lineage>
</organism>
<name>A0ABX8JNA7_9BACT</name>
<evidence type="ECO:0000256" key="1">
    <source>
        <dbReference type="ARBA" id="ARBA00022676"/>
    </source>
</evidence>
<evidence type="ECO:0000313" key="4">
    <source>
        <dbReference type="Proteomes" id="UP000683493"/>
    </source>
</evidence>
<dbReference type="Pfam" id="PF01531">
    <property type="entry name" value="Glyco_transf_11"/>
    <property type="match status" value="1"/>
</dbReference>
<dbReference type="PANTHER" id="PTHR11927">
    <property type="entry name" value="GALACTOSIDE 2-L-FUCOSYLTRANSFERASE"/>
    <property type="match status" value="1"/>
</dbReference>
<protein>
    <submittedName>
        <fullName evidence="3">Alpha-1,2-fucosyltransferase</fullName>
    </submittedName>
</protein>
<accession>A0ABX8JNA7</accession>
<dbReference type="Proteomes" id="UP000683493">
    <property type="component" value="Chromosome"/>
</dbReference>
<reference evidence="3 4" key="1">
    <citation type="submission" date="2021-06" db="EMBL/GenBank/DDBJ databases">
        <title>Gemonas diversity in paddy soil.</title>
        <authorList>
            <person name="Liu G."/>
        </authorList>
    </citation>
    <scope>NUCLEOTIDE SEQUENCE [LARGE SCALE GENOMIC DNA]</scope>
    <source>
        <strain evidence="3 4">RG29</strain>
    </source>
</reference>
<proteinExistence type="predicted"/>
<dbReference type="EMBL" id="CP076724">
    <property type="protein sequence ID" value="QWV99047.1"/>
    <property type="molecule type" value="Genomic_DNA"/>
</dbReference>
<evidence type="ECO:0000256" key="2">
    <source>
        <dbReference type="ARBA" id="ARBA00022679"/>
    </source>
</evidence>
<dbReference type="PANTHER" id="PTHR11927:SF9">
    <property type="entry name" value="L-FUCOSYLTRANSFERASE"/>
    <property type="match status" value="1"/>
</dbReference>
<evidence type="ECO:0000313" key="3">
    <source>
        <dbReference type="EMBL" id="QWV99047.1"/>
    </source>
</evidence>
<gene>
    <name evidence="3" type="ORF">KP005_07120</name>
</gene>
<keyword evidence="4" id="KW-1185">Reference proteome</keyword>
<keyword evidence="1" id="KW-0328">Glycosyltransferase</keyword>
<sequence length="292" mass="32567">MIIVKLMGGLGNQMFQYAAARRLAWVSGVPLKLDLGWFQGSLPGTTPREYALGPFNIAGECASASEIARLAPRQGTLGKLLARCLPFGGSYLPERHFHFDPALLAPRKSAYLDGYWQSEKYFCDIRDTICADLTLKEAPQGRNRDLAERLADPALASVSLHIRRGDYVSCPSASSVHGSCSPEYYARAVASLAARVERPHFFIFSDEPEWVRDNFPLDHPCTIVAHNPPEQGHEDLRLMTLCRHHIIANSSFSWWGAWLCRNRDKIVIAPQTWFAGASHDTGDVIPASWTRM</sequence>